<sequence length="102" mass="12100">MTRTEITCSSLARLWRMDERLFCKTFWVNEVGHAKQFLPKKSLMSEVLRLTLWQESSRRTPAASEKRFDKNSMFTENPTEIRFFLRLIDGLKVEKTELGQVK</sequence>
<dbReference type="Proteomes" id="UP000006729">
    <property type="component" value="Chromosome 5"/>
</dbReference>
<organism evidence="1 2">
    <name type="scientific">Populus trichocarpa</name>
    <name type="common">Western balsam poplar</name>
    <name type="synonym">Populus balsamifera subsp. trichocarpa</name>
    <dbReference type="NCBI Taxonomy" id="3694"/>
    <lineage>
        <taxon>Eukaryota</taxon>
        <taxon>Viridiplantae</taxon>
        <taxon>Streptophyta</taxon>
        <taxon>Embryophyta</taxon>
        <taxon>Tracheophyta</taxon>
        <taxon>Spermatophyta</taxon>
        <taxon>Magnoliopsida</taxon>
        <taxon>eudicotyledons</taxon>
        <taxon>Gunneridae</taxon>
        <taxon>Pentapetalae</taxon>
        <taxon>rosids</taxon>
        <taxon>fabids</taxon>
        <taxon>Malpighiales</taxon>
        <taxon>Salicaceae</taxon>
        <taxon>Saliceae</taxon>
        <taxon>Populus</taxon>
    </lineage>
</organism>
<gene>
    <name evidence="1" type="ORF">POPTR_005G216500</name>
</gene>
<dbReference type="EMBL" id="CM009294">
    <property type="protein sequence ID" value="PNT37988.1"/>
    <property type="molecule type" value="Genomic_DNA"/>
</dbReference>
<evidence type="ECO:0000313" key="1">
    <source>
        <dbReference type="EMBL" id="PNT37988.1"/>
    </source>
</evidence>
<proteinExistence type="predicted"/>
<keyword evidence="2" id="KW-1185">Reference proteome</keyword>
<dbReference type="InParanoid" id="A0A2K2AKD1"/>
<reference evidence="1 2" key="1">
    <citation type="journal article" date="2006" name="Science">
        <title>The genome of black cottonwood, Populus trichocarpa (Torr. &amp; Gray).</title>
        <authorList>
            <person name="Tuskan G.A."/>
            <person name="Difazio S."/>
            <person name="Jansson S."/>
            <person name="Bohlmann J."/>
            <person name="Grigoriev I."/>
            <person name="Hellsten U."/>
            <person name="Putnam N."/>
            <person name="Ralph S."/>
            <person name="Rombauts S."/>
            <person name="Salamov A."/>
            <person name="Schein J."/>
            <person name="Sterck L."/>
            <person name="Aerts A."/>
            <person name="Bhalerao R.R."/>
            <person name="Bhalerao R.P."/>
            <person name="Blaudez D."/>
            <person name="Boerjan W."/>
            <person name="Brun A."/>
            <person name="Brunner A."/>
            <person name="Busov V."/>
            <person name="Campbell M."/>
            <person name="Carlson J."/>
            <person name="Chalot M."/>
            <person name="Chapman J."/>
            <person name="Chen G.L."/>
            <person name="Cooper D."/>
            <person name="Coutinho P.M."/>
            <person name="Couturier J."/>
            <person name="Covert S."/>
            <person name="Cronk Q."/>
            <person name="Cunningham R."/>
            <person name="Davis J."/>
            <person name="Degroeve S."/>
            <person name="Dejardin A."/>
            <person name="Depamphilis C."/>
            <person name="Detter J."/>
            <person name="Dirks B."/>
            <person name="Dubchak I."/>
            <person name="Duplessis S."/>
            <person name="Ehlting J."/>
            <person name="Ellis B."/>
            <person name="Gendler K."/>
            <person name="Goodstein D."/>
            <person name="Gribskov M."/>
            <person name="Grimwood J."/>
            <person name="Groover A."/>
            <person name="Gunter L."/>
            <person name="Hamberger B."/>
            <person name="Heinze B."/>
            <person name="Helariutta Y."/>
            <person name="Henrissat B."/>
            <person name="Holligan D."/>
            <person name="Holt R."/>
            <person name="Huang W."/>
            <person name="Islam-Faridi N."/>
            <person name="Jones S."/>
            <person name="Jones-Rhoades M."/>
            <person name="Jorgensen R."/>
            <person name="Joshi C."/>
            <person name="Kangasjarvi J."/>
            <person name="Karlsson J."/>
            <person name="Kelleher C."/>
            <person name="Kirkpatrick R."/>
            <person name="Kirst M."/>
            <person name="Kohler A."/>
            <person name="Kalluri U."/>
            <person name="Larimer F."/>
            <person name="Leebens-Mack J."/>
            <person name="Leple J.C."/>
            <person name="Locascio P."/>
            <person name="Lou Y."/>
            <person name="Lucas S."/>
            <person name="Martin F."/>
            <person name="Montanini B."/>
            <person name="Napoli C."/>
            <person name="Nelson D.R."/>
            <person name="Nelson C."/>
            <person name="Nieminen K."/>
            <person name="Nilsson O."/>
            <person name="Pereda V."/>
            <person name="Peter G."/>
            <person name="Philippe R."/>
            <person name="Pilate G."/>
            <person name="Poliakov A."/>
            <person name="Razumovskaya J."/>
            <person name="Richardson P."/>
            <person name="Rinaldi C."/>
            <person name="Ritland K."/>
            <person name="Rouze P."/>
            <person name="Ryaboy D."/>
            <person name="Schmutz J."/>
            <person name="Schrader J."/>
            <person name="Segerman B."/>
            <person name="Shin H."/>
            <person name="Siddiqui A."/>
            <person name="Sterky F."/>
            <person name="Terry A."/>
            <person name="Tsai C.J."/>
            <person name="Uberbacher E."/>
            <person name="Unneberg P."/>
            <person name="Vahala J."/>
            <person name="Wall K."/>
            <person name="Wessler S."/>
            <person name="Yang G."/>
            <person name="Yin T."/>
            <person name="Douglas C."/>
            <person name="Marra M."/>
            <person name="Sandberg G."/>
            <person name="Van de Peer Y."/>
            <person name="Rokhsar D."/>
        </authorList>
    </citation>
    <scope>NUCLEOTIDE SEQUENCE [LARGE SCALE GENOMIC DNA]</scope>
    <source>
        <strain evidence="2">cv. Nisqually</strain>
    </source>
</reference>
<evidence type="ECO:0000313" key="2">
    <source>
        <dbReference type="Proteomes" id="UP000006729"/>
    </source>
</evidence>
<accession>A0A2K2AKD1</accession>
<dbReference type="AlphaFoldDB" id="A0A2K2AKD1"/>
<name>A0A2K2AKD1_POPTR</name>
<protein>
    <submittedName>
        <fullName evidence="1">Uncharacterized protein</fullName>
    </submittedName>
</protein>